<evidence type="ECO:0000256" key="4">
    <source>
        <dbReference type="ARBA" id="ARBA00022989"/>
    </source>
</evidence>
<dbReference type="Pfam" id="PF01040">
    <property type="entry name" value="UbiA"/>
    <property type="match status" value="1"/>
</dbReference>
<feature type="transmembrane region" description="Helical" evidence="6">
    <location>
        <begin position="169"/>
        <end position="188"/>
    </location>
</feature>
<protein>
    <submittedName>
        <fullName evidence="7">Prenyltransferase</fullName>
    </submittedName>
</protein>
<reference evidence="7 8" key="1">
    <citation type="submission" date="2020-01" db="EMBL/GenBank/DDBJ databases">
        <title>Leptobacterium flavescens.</title>
        <authorList>
            <person name="Wang G."/>
        </authorList>
    </citation>
    <scope>NUCLEOTIDE SEQUENCE [LARGE SCALE GENOMIC DNA]</scope>
    <source>
        <strain evidence="7 8">KCTC 22160</strain>
    </source>
</reference>
<dbReference type="AlphaFoldDB" id="A0A6P0UT54"/>
<feature type="transmembrane region" description="Helical" evidence="6">
    <location>
        <begin position="141"/>
        <end position="163"/>
    </location>
</feature>
<dbReference type="NCBIfam" id="NF009512">
    <property type="entry name" value="PRK12872.1-1"/>
    <property type="match status" value="1"/>
</dbReference>
<dbReference type="GO" id="GO:0016020">
    <property type="term" value="C:membrane"/>
    <property type="evidence" value="ECO:0007669"/>
    <property type="project" value="UniProtKB-SubCell"/>
</dbReference>
<sequence>MMRFLNLIRYPNLIIIGLTQVLFKHFLIDSFFRETALSNMEFGMLVLATLCIAAGGNIINDIQDQEIDQVNRPAKRIVGRSISEKQANNAYLILTFAGVALGFYISNLIGKSGFAVLFVMIAGLLYFYATTIKQILIINNLLVSLLVAASILIIGIFDVLPLISETNEYVVKYLFRILLIYSAFAFFINFMREIIKDIEDVDGDYTHGIRTLPIILGKERTVKVVCTLSLLPLAGVFYFVYTYLFENRILVIYFLFLLMAPLFYFLFSGWEAKKRKDFATLSMILKLLMVFGVLSIIPVHYYILKGI</sequence>
<evidence type="ECO:0000256" key="2">
    <source>
        <dbReference type="ARBA" id="ARBA00022475"/>
    </source>
</evidence>
<dbReference type="RefSeq" id="WP_163607298.1">
    <property type="nucleotide sequence ID" value="NZ_JAABOO010000002.1"/>
</dbReference>
<keyword evidence="7" id="KW-0808">Transferase</keyword>
<dbReference type="PANTHER" id="PTHR42723">
    <property type="entry name" value="CHLOROPHYLL SYNTHASE"/>
    <property type="match status" value="1"/>
</dbReference>
<dbReference type="InterPro" id="IPR050475">
    <property type="entry name" value="Prenyltransferase_related"/>
</dbReference>
<dbReference type="CDD" id="cd13961">
    <property type="entry name" value="PT_UbiA_DGGGPS"/>
    <property type="match status" value="1"/>
</dbReference>
<keyword evidence="5 6" id="KW-0472">Membrane</keyword>
<proteinExistence type="predicted"/>
<keyword evidence="2" id="KW-1003">Cell membrane</keyword>
<dbReference type="EMBL" id="JAABOO010000002">
    <property type="protein sequence ID" value="NER14033.1"/>
    <property type="molecule type" value="Genomic_DNA"/>
</dbReference>
<keyword evidence="8" id="KW-1185">Reference proteome</keyword>
<dbReference type="InterPro" id="IPR000537">
    <property type="entry name" value="UbiA_prenyltransferase"/>
</dbReference>
<dbReference type="Gene3D" id="1.20.120.1780">
    <property type="entry name" value="UbiA prenyltransferase"/>
    <property type="match status" value="1"/>
</dbReference>
<feature type="transmembrane region" description="Helical" evidence="6">
    <location>
        <begin position="7"/>
        <end position="28"/>
    </location>
</feature>
<dbReference type="PANTHER" id="PTHR42723:SF1">
    <property type="entry name" value="CHLOROPHYLL SYNTHASE, CHLOROPLASTIC"/>
    <property type="match status" value="1"/>
</dbReference>
<feature type="transmembrane region" description="Helical" evidence="6">
    <location>
        <begin position="112"/>
        <end position="129"/>
    </location>
</feature>
<name>A0A6P0UT54_9FLAO</name>
<dbReference type="Gene3D" id="1.10.357.140">
    <property type="entry name" value="UbiA prenyltransferase"/>
    <property type="match status" value="1"/>
</dbReference>
<evidence type="ECO:0000256" key="1">
    <source>
        <dbReference type="ARBA" id="ARBA00004141"/>
    </source>
</evidence>
<keyword evidence="3 6" id="KW-0812">Transmembrane</keyword>
<dbReference type="InterPro" id="IPR044878">
    <property type="entry name" value="UbiA_sf"/>
</dbReference>
<feature type="transmembrane region" description="Helical" evidence="6">
    <location>
        <begin position="279"/>
        <end position="303"/>
    </location>
</feature>
<evidence type="ECO:0000256" key="6">
    <source>
        <dbReference type="SAM" id="Phobius"/>
    </source>
</evidence>
<feature type="transmembrane region" description="Helical" evidence="6">
    <location>
        <begin position="90"/>
        <end position="106"/>
    </location>
</feature>
<evidence type="ECO:0000256" key="3">
    <source>
        <dbReference type="ARBA" id="ARBA00022692"/>
    </source>
</evidence>
<feature type="transmembrane region" description="Helical" evidence="6">
    <location>
        <begin position="40"/>
        <end position="59"/>
    </location>
</feature>
<feature type="transmembrane region" description="Helical" evidence="6">
    <location>
        <begin position="250"/>
        <end position="267"/>
    </location>
</feature>
<comment type="subcellular location">
    <subcellularLocation>
        <location evidence="1">Membrane</location>
        <topology evidence="1">Multi-pass membrane protein</topology>
    </subcellularLocation>
</comment>
<evidence type="ECO:0000313" key="8">
    <source>
        <dbReference type="Proteomes" id="UP000468581"/>
    </source>
</evidence>
<feature type="transmembrane region" description="Helical" evidence="6">
    <location>
        <begin position="224"/>
        <end position="244"/>
    </location>
</feature>
<dbReference type="Proteomes" id="UP000468581">
    <property type="component" value="Unassembled WGS sequence"/>
</dbReference>
<organism evidence="7 8">
    <name type="scientific">Leptobacterium flavescens</name>
    <dbReference type="NCBI Taxonomy" id="472055"/>
    <lineage>
        <taxon>Bacteria</taxon>
        <taxon>Pseudomonadati</taxon>
        <taxon>Bacteroidota</taxon>
        <taxon>Flavobacteriia</taxon>
        <taxon>Flavobacteriales</taxon>
        <taxon>Flavobacteriaceae</taxon>
        <taxon>Leptobacterium</taxon>
    </lineage>
</organism>
<gene>
    <name evidence="7" type="ORF">GWK08_11320</name>
</gene>
<keyword evidence="4 6" id="KW-1133">Transmembrane helix</keyword>
<evidence type="ECO:0000313" key="7">
    <source>
        <dbReference type="EMBL" id="NER14033.1"/>
    </source>
</evidence>
<evidence type="ECO:0000256" key="5">
    <source>
        <dbReference type="ARBA" id="ARBA00023136"/>
    </source>
</evidence>
<dbReference type="GO" id="GO:0016765">
    <property type="term" value="F:transferase activity, transferring alkyl or aryl (other than methyl) groups"/>
    <property type="evidence" value="ECO:0007669"/>
    <property type="project" value="InterPro"/>
</dbReference>
<accession>A0A6P0UT54</accession>
<comment type="caution">
    <text evidence="7">The sequence shown here is derived from an EMBL/GenBank/DDBJ whole genome shotgun (WGS) entry which is preliminary data.</text>
</comment>